<dbReference type="AlphaFoldDB" id="A0A1G6WBT3"/>
<dbReference type="InterPro" id="IPR027417">
    <property type="entry name" value="P-loop_NTPase"/>
</dbReference>
<dbReference type="RefSeq" id="WP_091455378.1">
    <property type="nucleotide sequence ID" value="NZ_FMZZ01000014.1"/>
</dbReference>
<proteinExistence type="predicted"/>
<dbReference type="STRING" id="1271860.SAMN05216174_114111"/>
<dbReference type="Proteomes" id="UP000199501">
    <property type="component" value="Unassembled WGS sequence"/>
</dbReference>
<name>A0A1G6WBT3_9PSEU</name>
<sequence length="404" mass="42961">MSLSESAWTLLDRALAVYRDSPRADAFLRAHLARMDGPLRLAITGPPKSGRSTLLDATVGAAVSAQSDRLTVDWPGEVELIDAEPDIVPADADALLHLLPHPGGADLRALRAAQENPVARAAPVSAVVVLSRADELGASRVDALVSARQVARRHARSAELRGLCQDVVPVAGLVAFTGATLTPAEAGALATLGAVPRPDLESSLLSADRFAAPTFPAPIDAPTRTALLTRLGLFGVRLGITLARRGFRTQEALSTELVRGSGIADLRDAIGACFVDRAETLKARSALIALDVVLRREPRPPAAPLAADLERVLSSTHDLRELRLLAALRTGRVNLGDPTEEARYLLGGHGTTPKARLSMTPDPYEAVLRWQALAEDPRLDDRERQAAAVVARSCEELMLTTGKR</sequence>
<keyword evidence="2" id="KW-1185">Reference proteome</keyword>
<organism evidence="1 2">
    <name type="scientific">Actinokineospora iranica</name>
    <dbReference type="NCBI Taxonomy" id="1271860"/>
    <lineage>
        <taxon>Bacteria</taxon>
        <taxon>Bacillati</taxon>
        <taxon>Actinomycetota</taxon>
        <taxon>Actinomycetes</taxon>
        <taxon>Pseudonocardiales</taxon>
        <taxon>Pseudonocardiaceae</taxon>
        <taxon>Actinokineospora</taxon>
    </lineage>
</organism>
<reference evidence="2" key="1">
    <citation type="submission" date="2016-10" db="EMBL/GenBank/DDBJ databases">
        <authorList>
            <person name="Varghese N."/>
            <person name="Submissions S."/>
        </authorList>
    </citation>
    <scope>NUCLEOTIDE SEQUENCE [LARGE SCALE GENOMIC DNA]</scope>
    <source>
        <strain evidence="2">IBRC-M 10403</strain>
    </source>
</reference>
<evidence type="ECO:0000313" key="1">
    <source>
        <dbReference type="EMBL" id="SDD63301.1"/>
    </source>
</evidence>
<protein>
    <recommendedName>
        <fullName evidence="3">50S ribosome-binding GTPase</fullName>
    </recommendedName>
</protein>
<gene>
    <name evidence="1" type="ORF">SAMN05216174_114111</name>
</gene>
<accession>A0A1G6WBT3</accession>
<dbReference type="EMBL" id="FMZZ01000014">
    <property type="protein sequence ID" value="SDD63301.1"/>
    <property type="molecule type" value="Genomic_DNA"/>
</dbReference>
<dbReference type="OrthoDB" id="4379468at2"/>
<evidence type="ECO:0000313" key="2">
    <source>
        <dbReference type="Proteomes" id="UP000199501"/>
    </source>
</evidence>
<evidence type="ECO:0008006" key="3">
    <source>
        <dbReference type="Google" id="ProtNLM"/>
    </source>
</evidence>
<dbReference type="SUPFAM" id="SSF52540">
    <property type="entry name" value="P-loop containing nucleoside triphosphate hydrolases"/>
    <property type="match status" value="1"/>
</dbReference>